<evidence type="ECO:0000256" key="4">
    <source>
        <dbReference type="ARBA" id="ARBA00022692"/>
    </source>
</evidence>
<feature type="transmembrane region" description="Helical" evidence="7">
    <location>
        <begin position="150"/>
        <end position="169"/>
    </location>
</feature>
<comment type="caution">
    <text evidence="8">The sequence shown here is derived from an EMBL/GenBank/DDBJ whole genome shotgun (WGS) entry which is preliminary data.</text>
</comment>
<sequence>MSQPSLKEKTAKGLLWGGIGNGALQLLNLAFGIFLSRLLTPADYGMVGALTIFSALAGIFAESGFILAIVNKKEVRHDDYNAVFWFNITVGGTLYLLLFACAPLIARFYHTPELASLARFLFLSFLVGSTTAAPLAYYFRNLMVKERSQIQIAAIIVSGIVGVTCAYCGWGSWGIAVQTVVYSGMNALLIWLRSPWRPTFSFSRKALLDMLPFSSKLLFTSIFTHVNNNIFSVLLGRFYTLQQVGYYTQGSKWTTMGYSTVTGMVNSVGQPVFREASGDPVRLQHIFHKMLRFTAFVSLPAMFGLGLVAEELIVITITDKWLSCAPVMQILCVWGAFMPVSTLYSNLLNSLGRPNIYMWNTICLGAFQLLCVWASYPYGLHTMLIAFTTANILWLGVWQHFAHKHAGIRLRDVLKDIAPYLLVTFAVMTATWAATRDIGNLYLRLGAKIAMAAALYVLLMWRLRSKIFYESIQYLFKKKKIV</sequence>
<feature type="transmembrane region" description="Helical" evidence="7">
    <location>
        <begin position="293"/>
        <end position="315"/>
    </location>
</feature>
<evidence type="ECO:0000313" key="8">
    <source>
        <dbReference type="EMBL" id="HIZ91812.1"/>
    </source>
</evidence>
<proteinExistence type="inferred from homology"/>
<dbReference type="InterPro" id="IPR050833">
    <property type="entry name" value="Poly_Biosynth_Transport"/>
</dbReference>
<evidence type="ECO:0000256" key="7">
    <source>
        <dbReference type="SAM" id="Phobius"/>
    </source>
</evidence>
<feature type="transmembrane region" description="Helical" evidence="7">
    <location>
        <begin position="441"/>
        <end position="461"/>
    </location>
</feature>
<dbReference type="EMBL" id="DXAV01000056">
    <property type="protein sequence ID" value="HIZ91812.1"/>
    <property type="molecule type" value="Genomic_DNA"/>
</dbReference>
<evidence type="ECO:0000256" key="5">
    <source>
        <dbReference type="ARBA" id="ARBA00022989"/>
    </source>
</evidence>
<reference evidence="8" key="2">
    <citation type="submission" date="2021-04" db="EMBL/GenBank/DDBJ databases">
        <authorList>
            <person name="Gilroy R."/>
        </authorList>
    </citation>
    <scope>NUCLEOTIDE SEQUENCE</scope>
    <source>
        <strain evidence="8">CHK118-2852</strain>
    </source>
</reference>
<dbReference type="AlphaFoldDB" id="A0A9D2GXH0"/>
<dbReference type="GO" id="GO:0005886">
    <property type="term" value="C:plasma membrane"/>
    <property type="evidence" value="ECO:0007669"/>
    <property type="project" value="UniProtKB-SubCell"/>
</dbReference>
<evidence type="ECO:0000256" key="6">
    <source>
        <dbReference type="ARBA" id="ARBA00023136"/>
    </source>
</evidence>
<reference evidence="8" key="1">
    <citation type="journal article" date="2021" name="PeerJ">
        <title>Extensive microbial diversity within the chicken gut microbiome revealed by metagenomics and culture.</title>
        <authorList>
            <person name="Gilroy R."/>
            <person name="Ravi A."/>
            <person name="Getino M."/>
            <person name="Pursley I."/>
            <person name="Horton D.L."/>
            <person name="Alikhan N.F."/>
            <person name="Baker D."/>
            <person name="Gharbi K."/>
            <person name="Hall N."/>
            <person name="Watson M."/>
            <person name="Adriaenssens E.M."/>
            <person name="Foster-Nyarko E."/>
            <person name="Jarju S."/>
            <person name="Secka A."/>
            <person name="Antonio M."/>
            <person name="Oren A."/>
            <person name="Chaudhuri R.R."/>
            <person name="La Ragione R."/>
            <person name="Hildebrand F."/>
            <person name="Pallen M.J."/>
        </authorList>
    </citation>
    <scope>NUCLEOTIDE SEQUENCE</scope>
    <source>
        <strain evidence="8">CHK118-2852</strain>
    </source>
</reference>
<organism evidence="8 9">
    <name type="scientific">Candidatus Bacteroides merdavium</name>
    <dbReference type="NCBI Taxonomy" id="2838472"/>
    <lineage>
        <taxon>Bacteria</taxon>
        <taxon>Pseudomonadati</taxon>
        <taxon>Bacteroidota</taxon>
        <taxon>Bacteroidia</taxon>
        <taxon>Bacteroidales</taxon>
        <taxon>Bacteroidaceae</taxon>
        <taxon>Bacteroides</taxon>
    </lineage>
</organism>
<name>A0A9D2GXH0_9BACE</name>
<keyword evidence="6 7" id="KW-0472">Membrane</keyword>
<protein>
    <submittedName>
        <fullName evidence="8">Lipopolysaccharide biosynthesis protein</fullName>
    </submittedName>
</protein>
<feature type="transmembrane region" description="Helical" evidence="7">
    <location>
        <begin position="82"/>
        <end position="105"/>
    </location>
</feature>
<feature type="transmembrane region" description="Helical" evidence="7">
    <location>
        <begin position="356"/>
        <end position="376"/>
    </location>
</feature>
<feature type="transmembrane region" description="Helical" evidence="7">
    <location>
        <begin position="14"/>
        <end position="35"/>
    </location>
</feature>
<accession>A0A9D2GXH0</accession>
<evidence type="ECO:0000256" key="2">
    <source>
        <dbReference type="ARBA" id="ARBA00007430"/>
    </source>
</evidence>
<dbReference type="Proteomes" id="UP000824108">
    <property type="component" value="Unassembled WGS sequence"/>
</dbReference>
<evidence type="ECO:0000313" key="9">
    <source>
        <dbReference type="Proteomes" id="UP000824108"/>
    </source>
</evidence>
<evidence type="ECO:0000256" key="1">
    <source>
        <dbReference type="ARBA" id="ARBA00004651"/>
    </source>
</evidence>
<keyword evidence="4 7" id="KW-0812">Transmembrane</keyword>
<keyword evidence="5 7" id="KW-1133">Transmembrane helix</keyword>
<comment type="similarity">
    <text evidence="2">Belongs to the polysaccharide synthase family.</text>
</comment>
<dbReference type="CDD" id="cd13127">
    <property type="entry name" value="MATE_tuaB_like"/>
    <property type="match status" value="1"/>
</dbReference>
<feature type="transmembrane region" description="Helical" evidence="7">
    <location>
        <begin position="327"/>
        <end position="344"/>
    </location>
</feature>
<dbReference type="Pfam" id="PF13440">
    <property type="entry name" value="Polysacc_synt_3"/>
    <property type="match status" value="1"/>
</dbReference>
<evidence type="ECO:0000256" key="3">
    <source>
        <dbReference type="ARBA" id="ARBA00022475"/>
    </source>
</evidence>
<feature type="transmembrane region" description="Helical" evidence="7">
    <location>
        <begin position="382"/>
        <end position="401"/>
    </location>
</feature>
<comment type="subcellular location">
    <subcellularLocation>
        <location evidence="1">Cell membrane</location>
        <topology evidence="1">Multi-pass membrane protein</topology>
    </subcellularLocation>
</comment>
<dbReference type="PANTHER" id="PTHR30250:SF10">
    <property type="entry name" value="LIPOPOLYSACCHARIDE BIOSYNTHESIS PROTEIN WZXC"/>
    <property type="match status" value="1"/>
</dbReference>
<feature type="transmembrane region" description="Helical" evidence="7">
    <location>
        <begin position="117"/>
        <end position="138"/>
    </location>
</feature>
<feature type="transmembrane region" description="Helical" evidence="7">
    <location>
        <begin position="47"/>
        <end position="70"/>
    </location>
</feature>
<keyword evidence="3" id="KW-1003">Cell membrane</keyword>
<gene>
    <name evidence="8" type="ORF">H9807_06835</name>
</gene>
<dbReference type="PANTHER" id="PTHR30250">
    <property type="entry name" value="PST FAMILY PREDICTED COLANIC ACID TRANSPORTER"/>
    <property type="match status" value="1"/>
</dbReference>
<feature type="transmembrane region" description="Helical" evidence="7">
    <location>
        <begin position="413"/>
        <end position="435"/>
    </location>
</feature>